<keyword evidence="3" id="KW-1185">Reference proteome</keyword>
<feature type="compositionally biased region" description="Polar residues" evidence="1">
    <location>
        <begin position="132"/>
        <end position="147"/>
    </location>
</feature>
<dbReference type="AlphaFoldDB" id="A0A653DTT2"/>
<evidence type="ECO:0000256" key="1">
    <source>
        <dbReference type="SAM" id="MobiDB-lite"/>
    </source>
</evidence>
<evidence type="ECO:0000313" key="3">
    <source>
        <dbReference type="Proteomes" id="UP000410492"/>
    </source>
</evidence>
<sequence>MAPKNKLKTYAGPNKSVVNTSVDVFNNLLAKNLSRRVIGVKKRKRQNLIKELPQRVAHTLLVDDSFQISTEDTFDKLLKKKPENSKGRTNSKHSSKSSRSPVWTRSKSRSFSQIERVSVTSETSATHDTKRSSLSYSKKSQKTSKALGSQILPKNGSRSTSKIGSTFQTSDISDMQTNKSSSHLVLKRFQQTTIDPVFESIEVEAVPINRTSIHSASYIKVPEVQLSKANNVSADCTFPNSLLKSFKDHPVANSTPFMCDRRKKCSSEICT</sequence>
<protein>
    <submittedName>
        <fullName evidence="2">Uncharacterized protein</fullName>
    </submittedName>
</protein>
<feature type="compositionally biased region" description="Polar residues" evidence="1">
    <location>
        <begin position="101"/>
        <end position="124"/>
    </location>
</feature>
<accession>A0A653DTT2</accession>
<proteinExistence type="predicted"/>
<organism evidence="2 3">
    <name type="scientific">Callosobruchus maculatus</name>
    <name type="common">Southern cowpea weevil</name>
    <name type="synonym">Pulse bruchid</name>
    <dbReference type="NCBI Taxonomy" id="64391"/>
    <lineage>
        <taxon>Eukaryota</taxon>
        <taxon>Metazoa</taxon>
        <taxon>Ecdysozoa</taxon>
        <taxon>Arthropoda</taxon>
        <taxon>Hexapoda</taxon>
        <taxon>Insecta</taxon>
        <taxon>Pterygota</taxon>
        <taxon>Neoptera</taxon>
        <taxon>Endopterygota</taxon>
        <taxon>Coleoptera</taxon>
        <taxon>Polyphaga</taxon>
        <taxon>Cucujiformia</taxon>
        <taxon>Chrysomeloidea</taxon>
        <taxon>Chrysomelidae</taxon>
        <taxon>Bruchinae</taxon>
        <taxon>Bruchini</taxon>
        <taxon>Callosobruchus</taxon>
    </lineage>
</organism>
<feature type="region of interest" description="Disordered" evidence="1">
    <location>
        <begin position="78"/>
        <end position="174"/>
    </location>
</feature>
<gene>
    <name evidence="2" type="ORF">CALMAC_LOCUS19906</name>
</gene>
<evidence type="ECO:0000313" key="2">
    <source>
        <dbReference type="EMBL" id="VEN62935.1"/>
    </source>
</evidence>
<dbReference type="Proteomes" id="UP000410492">
    <property type="component" value="Unassembled WGS sequence"/>
</dbReference>
<reference evidence="2 3" key="1">
    <citation type="submission" date="2019-01" db="EMBL/GenBank/DDBJ databases">
        <authorList>
            <person name="Sayadi A."/>
        </authorList>
    </citation>
    <scope>NUCLEOTIDE SEQUENCE [LARGE SCALE GENOMIC DNA]</scope>
</reference>
<dbReference type="EMBL" id="CAACVG010014239">
    <property type="protein sequence ID" value="VEN62935.1"/>
    <property type="molecule type" value="Genomic_DNA"/>
</dbReference>
<feature type="compositionally biased region" description="Polar residues" evidence="1">
    <location>
        <begin position="156"/>
        <end position="174"/>
    </location>
</feature>
<name>A0A653DTT2_CALMS</name>
<dbReference type="OrthoDB" id="21018at2759"/>